<reference evidence="1" key="1">
    <citation type="journal article" date="2020" name="New Phytol.">
        <title>Comparative genomics reveals dynamic genome evolution in host specialist ectomycorrhizal fungi.</title>
        <authorList>
            <person name="Lofgren L.A."/>
            <person name="Nguyen N.H."/>
            <person name="Vilgalys R."/>
            <person name="Ruytinx J."/>
            <person name="Liao H.L."/>
            <person name="Branco S."/>
            <person name="Kuo A."/>
            <person name="LaButti K."/>
            <person name="Lipzen A."/>
            <person name="Andreopoulos W."/>
            <person name="Pangilinan J."/>
            <person name="Riley R."/>
            <person name="Hundley H."/>
            <person name="Na H."/>
            <person name="Barry K."/>
            <person name="Grigoriev I.V."/>
            <person name="Stajich J.E."/>
            <person name="Kennedy P.G."/>
        </authorList>
    </citation>
    <scope>NUCLEOTIDE SEQUENCE</scope>
    <source>
        <strain evidence="1">MN1</strain>
    </source>
</reference>
<dbReference type="EMBL" id="JABBWG010000020">
    <property type="protein sequence ID" value="KAG1814622.1"/>
    <property type="molecule type" value="Genomic_DNA"/>
</dbReference>
<dbReference type="AlphaFoldDB" id="A0A9P7E8P1"/>
<dbReference type="GeneID" id="64629912"/>
<dbReference type="RefSeq" id="XP_041191958.1">
    <property type="nucleotide sequence ID" value="XM_041335895.1"/>
</dbReference>
<protein>
    <submittedName>
        <fullName evidence="1">Uncharacterized protein</fullName>
    </submittedName>
</protein>
<accession>A0A9P7E8P1</accession>
<keyword evidence="2" id="KW-1185">Reference proteome</keyword>
<evidence type="ECO:0000313" key="1">
    <source>
        <dbReference type="EMBL" id="KAG1814622.1"/>
    </source>
</evidence>
<name>A0A9P7E8P1_9AGAM</name>
<proteinExistence type="predicted"/>
<comment type="caution">
    <text evidence="1">The sequence shown here is derived from an EMBL/GenBank/DDBJ whole genome shotgun (WGS) entry which is preliminary data.</text>
</comment>
<sequence length="86" mass="9354">MLSLLVKLISSCLATCINITAGALERSKITNDQGSSVAGIISGVYDHQEAAHDVDECRQDQSSIISDVHICTDLAEFRQRLLTFCL</sequence>
<dbReference type="Proteomes" id="UP000807769">
    <property type="component" value="Unassembled WGS sequence"/>
</dbReference>
<evidence type="ECO:0000313" key="2">
    <source>
        <dbReference type="Proteomes" id="UP000807769"/>
    </source>
</evidence>
<gene>
    <name evidence="1" type="ORF">BJ212DRAFT_1360960</name>
</gene>
<organism evidence="1 2">
    <name type="scientific">Suillus subaureus</name>
    <dbReference type="NCBI Taxonomy" id="48587"/>
    <lineage>
        <taxon>Eukaryota</taxon>
        <taxon>Fungi</taxon>
        <taxon>Dikarya</taxon>
        <taxon>Basidiomycota</taxon>
        <taxon>Agaricomycotina</taxon>
        <taxon>Agaricomycetes</taxon>
        <taxon>Agaricomycetidae</taxon>
        <taxon>Boletales</taxon>
        <taxon>Suillineae</taxon>
        <taxon>Suillaceae</taxon>
        <taxon>Suillus</taxon>
    </lineage>
</organism>